<dbReference type="AlphaFoldDB" id="A0AAV2ZPR0"/>
<evidence type="ECO:0000256" key="17">
    <source>
        <dbReference type="ARBA" id="ARBA00023306"/>
    </source>
</evidence>
<keyword evidence="8" id="KW-0963">Cytoplasm</keyword>
<evidence type="ECO:0000256" key="12">
    <source>
        <dbReference type="ARBA" id="ARBA00022776"/>
    </source>
</evidence>
<dbReference type="GO" id="GO:0005871">
    <property type="term" value="C:kinesin complex"/>
    <property type="evidence" value="ECO:0007669"/>
    <property type="project" value="TreeGrafter"/>
</dbReference>
<dbReference type="EMBL" id="DYDO01000008">
    <property type="protein sequence ID" value="DBA20281.1"/>
    <property type="molecule type" value="Genomic_DNA"/>
</dbReference>
<evidence type="ECO:0000256" key="5">
    <source>
        <dbReference type="ARBA" id="ARBA00004629"/>
    </source>
</evidence>
<organism evidence="22 23">
    <name type="scientific">Pyxicephalus adspersus</name>
    <name type="common">African bullfrog</name>
    <dbReference type="NCBI Taxonomy" id="30357"/>
    <lineage>
        <taxon>Eukaryota</taxon>
        <taxon>Metazoa</taxon>
        <taxon>Chordata</taxon>
        <taxon>Craniata</taxon>
        <taxon>Vertebrata</taxon>
        <taxon>Euteleostomi</taxon>
        <taxon>Amphibia</taxon>
        <taxon>Batrachia</taxon>
        <taxon>Anura</taxon>
        <taxon>Neobatrachia</taxon>
        <taxon>Ranoidea</taxon>
        <taxon>Pyxicephalidae</taxon>
        <taxon>Pyxicephalinae</taxon>
        <taxon>Pyxicephalus</taxon>
    </lineage>
</organism>
<evidence type="ECO:0000256" key="18">
    <source>
        <dbReference type="ARBA" id="ARBA00023328"/>
    </source>
</evidence>
<evidence type="ECO:0000256" key="10">
    <source>
        <dbReference type="ARBA" id="ARBA00022618"/>
    </source>
</evidence>
<keyword evidence="14" id="KW-0175">Coiled coil</keyword>
<dbReference type="Gene3D" id="6.10.250.1080">
    <property type="match status" value="1"/>
</dbReference>
<dbReference type="GO" id="GO:0005874">
    <property type="term" value="C:microtubule"/>
    <property type="evidence" value="ECO:0007669"/>
    <property type="project" value="UniProtKB-KW"/>
</dbReference>
<dbReference type="GO" id="GO:0005813">
    <property type="term" value="C:centrosome"/>
    <property type="evidence" value="ECO:0007669"/>
    <property type="project" value="UniProtKB-SubCell"/>
</dbReference>
<dbReference type="PANTHER" id="PTHR10921:SF2">
    <property type="entry name" value="NUCLEAR DISTRIBUTION PROTEIN NUDE HOMOLOG 1"/>
    <property type="match status" value="1"/>
</dbReference>
<dbReference type="GO" id="GO:0030659">
    <property type="term" value="C:cytoplasmic vesicle membrane"/>
    <property type="evidence" value="ECO:0007669"/>
    <property type="project" value="UniProtKB-SubCell"/>
</dbReference>
<feature type="region of interest" description="Disordered" evidence="20">
    <location>
        <begin position="184"/>
        <end position="203"/>
    </location>
</feature>
<keyword evidence="7" id="KW-0158">Chromosome</keyword>
<keyword evidence="18" id="KW-0137">Centromere</keyword>
<dbReference type="Pfam" id="PF04880">
    <property type="entry name" value="NUDE_C"/>
    <property type="match status" value="1"/>
</dbReference>
<keyword evidence="17" id="KW-0131">Cell cycle</keyword>
<dbReference type="GO" id="GO:0007059">
    <property type="term" value="P:chromosome segregation"/>
    <property type="evidence" value="ECO:0007669"/>
    <property type="project" value="TreeGrafter"/>
</dbReference>
<evidence type="ECO:0000256" key="16">
    <source>
        <dbReference type="ARBA" id="ARBA00023212"/>
    </source>
</evidence>
<keyword evidence="15" id="KW-0472">Membrane</keyword>
<evidence type="ECO:0000313" key="23">
    <source>
        <dbReference type="Proteomes" id="UP001181693"/>
    </source>
</evidence>
<evidence type="ECO:0000259" key="21">
    <source>
        <dbReference type="Pfam" id="PF04880"/>
    </source>
</evidence>
<evidence type="ECO:0000256" key="3">
    <source>
        <dbReference type="ARBA" id="ARBA00004300"/>
    </source>
</evidence>
<keyword evidence="11" id="KW-0493">Microtubule</keyword>
<evidence type="ECO:0000256" key="15">
    <source>
        <dbReference type="ARBA" id="ARBA00023136"/>
    </source>
</evidence>
<dbReference type="InterPro" id="IPR006964">
    <property type="entry name" value="NUDE_dom"/>
</dbReference>
<gene>
    <name evidence="22" type="ORF">GDO54_015992</name>
</gene>
<dbReference type="Proteomes" id="UP001181693">
    <property type="component" value="Unassembled WGS sequence"/>
</dbReference>
<dbReference type="GO" id="GO:0047496">
    <property type="term" value="P:vesicle transport along microtubule"/>
    <property type="evidence" value="ECO:0007669"/>
    <property type="project" value="TreeGrafter"/>
</dbReference>
<protein>
    <recommendedName>
        <fullName evidence="21">NUDE domain-containing protein</fullName>
    </recommendedName>
</protein>
<feature type="region of interest" description="Disordered" evidence="20">
    <location>
        <begin position="211"/>
        <end position="230"/>
    </location>
</feature>
<dbReference type="GO" id="GO:0005819">
    <property type="term" value="C:spindle"/>
    <property type="evidence" value="ECO:0007669"/>
    <property type="project" value="UniProtKB-SubCell"/>
</dbReference>
<keyword evidence="19" id="KW-0968">Cytoplasmic vesicle</keyword>
<evidence type="ECO:0000256" key="11">
    <source>
        <dbReference type="ARBA" id="ARBA00022701"/>
    </source>
</evidence>
<keyword evidence="13" id="KW-0995">Kinetochore</keyword>
<dbReference type="GO" id="GO:0000776">
    <property type="term" value="C:kinetochore"/>
    <property type="evidence" value="ECO:0007669"/>
    <property type="project" value="UniProtKB-KW"/>
</dbReference>
<evidence type="ECO:0000256" key="7">
    <source>
        <dbReference type="ARBA" id="ARBA00022454"/>
    </source>
</evidence>
<keyword evidence="23" id="KW-1185">Reference proteome</keyword>
<evidence type="ECO:0000256" key="9">
    <source>
        <dbReference type="ARBA" id="ARBA00022553"/>
    </source>
</evidence>
<evidence type="ECO:0000256" key="20">
    <source>
        <dbReference type="SAM" id="MobiDB-lite"/>
    </source>
</evidence>
<comment type="subcellular location">
    <subcellularLocation>
        <location evidence="5">Chromosome</location>
        <location evidence="5">Centromere</location>
        <location evidence="5">Kinetochore</location>
    </subcellularLocation>
    <subcellularLocation>
        <location evidence="4">Cleavage furrow</location>
    </subcellularLocation>
    <subcellularLocation>
        <location evidence="3">Cytoplasm</location>
        <location evidence="3">Cytoskeleton</location>
        <location evidence="3">Microtubule organizing center</location>
        <location evidence="3">Centrosome</location>
    </subcellularLocation>
    <subcellularLocation>
        <location evidence="2">Cytoplasm</location>
        <location evidence="2">Cytoskeleton</location>
        <location evidence="2">Spindle</location>
    </subcellularLocation>
    <subcellularLocation>
        <location evidence="1">Cytoplasmic vesicle membrane</location>
    </subcellularLocation>
</comment>
<dbReference type="InterPro" id="IPR033494">
    <property type="entry name" value="NUDE"/>
</dbReference>
<evidence type="ECO:0000256" key="14">
    <source>
        <dbReference type="ARBA" id="ARBA00023054"/>
    </source>
</evidence>
<feature type="domain" description="NUDE" evidence="21">
    <location>
        <begin position="135"/>
        <end position="307"/>
    </location>
</feature>
<dbReference type="GO" id="GO:0007100">
    <property type="term" value="P:mitotic centrosome separation"/>
    <property type="evidence" value="ECO:0007669"/>
    <property type="project" value="TreeGrafter"/>
</dbReference>
<comment type="similarity">
    <text evidence="6">Belongs to the nudE family.</text>
</comment>
<reference evidence="22" key="1">
    <citation type="thesis" date="2020" institute="ProQuest LLC" country="789 East Eisenhower Parkway, Ann Arbor, MI, USA">
        <title>Comparative Genomics and Chromosome Evolution.</title>
        <authorList>
            <person name="Mudd A.B."/>
        </authorList>
    </citation>
    <scope>NUCLEOTIDE SEQUENCE</scope>
    <source>
        <strain evidence="22">1538</strain>
        <tissue evidence="22">Blood</tissue>
    </source>
</reference>
<dbReference type="GO" id="GO:0051642">
    <property type="term" value="P:centrosome localization"/>
    <property type="evidence" value="ECO:0007669"/>
    <property type="project" value="TreeGrafter"/>
</dbReference>
<evidence type="ECO:0000256" key="19">
    <source>
        <dbReference type="ARBA" id="ARBA00023329"/>
    </source>
</evidence>
<keyword evidence="16" id="KW-0206">Cytoskeleton</keyword>
<dbReference type="GO" id="GO:0000132">
    <property type="term" value="P:establishment of mitotic spindle orientation"/>
    <property type="evidence" value="ECO:0007669"/>
    <property type="project" value="TreeGrafter"/>
</dbReference>
<dbReference type="GO" id="GO:0051301">
    <property type="term" value="P:cell division"/>
    <property type="evidence" value="ECO:0007669"/>
    <property type="project" value="UniProtKB-KW"/>
</dbReference>
<dbReference type="GO" id="GO:0016477">
    <property type="term" value="P:cell migration"/>
    <property type="evidence" value="ECO:0007669"/>
    <property type="project" value="TreeGrafter"/>
</dbReference>
<dbReference type="GO" id="GO:0007020">
    <property type="term" value="P:microtubule nucleation"/>
    <property type="evidence" value="ECO:0007669"/>
    <property type="project" value="TreeGrafter"/>
</dbReference>
<dbReference type="PANTHER" id="PTHR10921">
    <property type="entry name" value="NUCLEAR DISTRIBUTION PROTEIN NUDE HOMOLOG 1"/>
    <property type="match status" value="1"/>
</dbReference>
<name>A0AAV2ZPR0_PYXAD</name>
<keyword evidence="10" id="KW-0132">Cell division</keyword>
<evidence type="ECO:0000313" key="22">
    <source>
        <dbReference type="EMBL" id="DBA20281.1"/>
    </source>
</evidence>
<proteinExistence type="inferred from homology"/>
<evidence type="ECO:0000256" key="2">
    <source>
        <dbReference type="ARBA" id="ARBA00004186"/>
    </source>
</evidence>
<dbReference type="GO" id="GO:0008017">
    <property type="term" value="F:microtubule binding"/>
    <property type="evidence" value="ECO:0007669"/>
    <property type="project" value="InterPro"/>
</dbReference>
<dbReference type="GO" id="GO:0032154">
    <property type="term" value="C:cleavage furrow"/>
    <property type="evidence" value="ECO:0007669"/>
    <property type="project" value="UniProtKB-SubCell"/>
</dbReference>
<comment type="caution">
    <text evidence="22">The sequence shown here is derived from an EMBL/GenBank/DDBJ whole genome shotgun (WGS) entry which is preliminary data.</text>
</comment>
<evidence type="ECO:0000256" key="4">
    <source>
        <dbReference type="ARBA" id="ARBA00004626"/>
    </source>
</evidence>
<accession>A0AAV2ZPR0</accession>
<evidence type="ECO:0000256" key="8">
    <source>
        <dbReference type="ARBA" id="ARBA00022490"/>
    </source>
</evidence>
<evidence type="ECO:0000256" key="13">
    <source>
        <dbReference type="ARBA" id="ARBA00022838"/>
    </source>
</evidence>
<keyword evidence="12" id="KW-0498">Mitosis</keyword>
<keyword evidence="9" id="KW-0597">Phosphoprotein</keyword>
<evidence type="ECO:0000256" key="6">
    <source>
        <dbReference type="ARBA" id="ARBA00007429"/>
    </source>
</evidence>
<sequence length="345" mass="39396">MDGLTEETFHSLEEEVQYWKELSMKYKKCSEDAHEELNEFQEASREYEAELEAQLLQTENRNRDLLSENNHLRMELESIKEKYEKQHSESYLQISTLENDLSQTRAVRDQLQKYIRELEQSNDDLERAKRATIISLEDFELRLNQAIERNAFLESELDEKENHLECIQRLKDETRDLRQELAVQQKQETLKSPVNRSSGTECTDTAVQASISIPSTPVGQKGSYPGQSSPVQYRASLDDGYSGTPLTPSARISALNIVGDLLRKVGALESKLASCRNFMYEQSPSKPVTPLSSRVHQLRESNENCPSMSPGEKRLAKRLEFVGSVPQNITVQGMHSPQGVVKMIL</sequence>
<evidence type="ECO:0000256" key="1">
    <source>
        <dbReference type="ARBA" id="ARBA00004156"/>
    </source>
</evidence>